<evidence type="ECO:0000313" key="2">
    <source>
        <dbReference type="EMBL" id="HIZ41842.1"/>
    </source>
</evidence>
<evidence type="ECO:0000313" key="3">
    <source>
        <dbReference type="Proteomes" id="UP000824048"/>
    </source>
</evidence>
<organism evidence="2 3">
    <name type="scientific">Candidatus Gemmiger excrementigallinarum</name>
    <dbReference type="NCBI Taxonomy" id="2838609"/>
    <lineage>
        <taxon>Bacteria</taxon>
        <taxon>Bacillati</taxon>
        <taxon>Bacillota</taxon>
        <taxon>Clostridia</taxon>
        <taxon>Eubacteriales</taxon>
        <taxon>Gemmiger</taxon>
    </lineage>
</organism>
<proteinExistence type="predicted"/>
<name>A0A9D2JA92_9FIRM</name>
<feature type="compositionally biased region" description="Pro residues" evidence="1">
    <location>
        <begin position="144"/>
        <end position="157"/>
    </location>
</feature>
<reference evidence="2" key="1">
    <citation type="journal article" date="2021" name="PeerJ">
        <title>Extensive microbial diversity within the chicken gut microbiome revealed by metagenomics and culture.</title>
        <authorList>
            <person name="Gilroy R."/>
            <person name="Ravi A."/>
            <person name="Getino M."/>
            <person name="Pursley I."/>
            <person name="Horton D.L."/>
            <person name="Alikhan N.F."/>
            <person name="Baker D."/>
            <person name="Gharbi K."/>
            <person name="Hall N."/>
            <person name="Watson M."/>
            <person name="Adriaenssens E.M."/>
            <person name="Foster-Nyarko E."/>
            <person name="Jarju S."/>
            <person name="Secka A."/>
            <person name="Antonio M."/>
            <person name="Oren A."/>
            <person name="Chaudhuri R.R."/>
            <person name="La Ragione R."/>
            <person name="Hildebrand F."/>
            <person name="Pallen M.J."/>
        </authorList>
    </citation>
    <scope>NUCLEOTIDE SEQUENCE</scope>
    <source>
        <strain evidence="2">ChiSxjej1B13-11774</strain>
    </source>
</reference>
<dbReference type="Proteomes" id="UP000824048">
    <property type="component" value="Unassembled WGS sequence"/>
</dbReference>
<accession>A0A9D2JA92</accession>
<gene>
    <name evidence="2" type="ORF">H9811_04670</name>
</gene>
<evidence type="ECO:0000256" key="1">
    <source>
        <dbReference type="SAM" id="MobiDB-lite"/>
    </source>
</evidence>
<feature type="region of interest" description="Disordered" evidence="1">
    <location>
        <begin position="134"/>
        <end position="163"/>
    </location>
</feature>
<sequence>MVVVVGKPETAESVRELNFRHEFEIGEIHERSVSTIQHQLEQDAEHITHLVYDIRAIGNVDASLALLGRICTTIPGITGKTIVVTEGIAGSSSFMRDVCEMYPKEQIVQSHGAELKRVLNAMLCADGIIRTEPEPQKVTAADPVPDPQEPPPSPPIPVEVTPPSQVGREAAQAQLVLPKPKIERSATCIAVAGAGHRIGTTTQAMQICLYVKALGYKAAIIEMAASALTGYTQISDDAVLFDEHHFRVEGTDVYNDRTCILDAKSQYDYLILDYGCFAELTEPADYLRNDILVAVCGAKPSEVELAADVLRVDNGTIHYIFSFVPQRDRPDVLASMEQYGERTYFAGWTPDYFLYSGNDELYGKITGQIKPKSKAVQKKSHKWPWRKK</sequence>
<comment type="caution">
    <text evidence="2">The sequence shown here is derived from an EMBL/GenBank/DDBJ whole genome shotgun (WGS) entry which is preliminary data.</text>
</comment>
<reference evidence="2" key="2">
    <citation type="submission" date="2021-04" db="EMBL/GenBank/DDBJ databases">
        <authorList>
            <person name="Gilroy R."/>
        </authorList>
    </citation>
    <scope>NUCLEOTIDE SEQUENCE</scope>
    <source>
        <strain evidence="2">ChiSxjej1B13-11774</strain>
    </source>
</reference>
<dbReference type="AlphaFoldDB" id="A0A9D2JA92"/>
<protein>
    <submittedName>
        <fullName evidence="2">Uncharacterized protein</fullName>
    </submittedName>
</protein>
<dbReference type="EMBL" id="DXBP01000030">
    <property type="protein sequence ID" value="HIZ41842.1"/>
    <property type="molecule type" value="Genomic_DNA"/>
</dbReference>